<sequence>MKKLFNFKSIKMKILFGFSIVILLVFGLGVYNYLNIISSNKEAEKIKNEELPLLIANEKLAYSLANRIGTARGYVLYGGDYKDRFNAYTEIGKEYEETVRKIGASEKFDELIKQTVAWREFITTKVFDEYDKGNKEVALKNLEELTPIARDLMDGYEELATNRENLIYEAEQVIIENGKKTMIIALIVSILVVIVSIVTALLTSRAITVPLIKVMERMKLIASGDLSHEPLISKSRDEIGQLVVATNEMNLNIRELLSEINHVSESITGQSEELTQSANEVNSGSQQIAATMQELATGTESQATSASDLASVMSTFSTIVQDANANGEIIHLASNEVLQLTNEGNQLMESSNEQMVKIDHIVQDAVEKVQGLNIKSQEISTLVSVIQEIADQTNLLALNAAIEAARAGEQGRGFAVVADEVRKLAEQVSASVADITNIVSGIQDETGMVTESLQAGYVEVSEGTSQIKTTRQTFEGISTAVLAMANSINTVSDNLSSISSNSEIMNGAISDIAAISEESAAGVEQTSASSQQISSSMEEVAASSDELAKLAENLNGLVHQFKL</sequence>
<feature type="domain" description="Methyl-accepting transducer" evidence="8">
    <location>
        <begin position="277"/>
        <end position="534"/>
    </location>
</feature>
<dbReference type="PRINTS" id="PR00260">
    <property type="entry name" value="CHEMTRNSDUCR"/>
</dbReference>
<dbReference type="CDD" id="cd06225">
    <property type="entry name" value="HAMP"/>
    <property type="match status" value="1"/>
</dbReference>
<dbReference type="Gene3D" id="1.10.287.950">
    <property type="entry name" value="Methyl-accepting chemotaxis protein"/>
    <property type="match status" value="1"/>
</dbReference>
<comment type="similarity">
    <text evidence="5">Belongs to the methyl-accepting chemotaxis (MCP) protein family.</text>
</comment>
<evidence type="ECO:0000259" key="9">
    <source>
        <dbReference type="PROSITE" id="PS50885"/>
    </source>
</evidence>
<evidence type="ECO:0000256" key="6">
    <source>
        <dbReference type="PROSITE-ProRule" id="PRU00284"/>
    </source>
</evidence>
<dbReference type="GO" id="GO:0007165">
    <property type="term" value="P:signal transduction"/>
    <property type="evidence" value="ECO:0007669"/>
    <property type="project" value="UniProtKB-KW"/>
</dbReference>
<dbReference type="PANTHER" id="PTHR32089:SF114">
    <property type="entry name" value="METHYL-ACCEPTING CHEMOTAXIS PROTEIN MCPB"/>
    <property type="match status" value="1"/>
</dbReference>
<dbReference type="PROSITE" id="PS50885">
    <property type="entry name" value="HAMP"/>
    <property type="match status" value="1"/>
</dbReference>
<dbReference type="GO" id="GO:0006935">
    <property type="term" value="P:chemotaxis"/>
    <property type="evidence" value="ECO:0007669"/>
    <property type="project" value="InterPro"/>
</dbReference>
<dbReference type="SMART" id="SM00283">
    <property type="entry name" value="MA"/>
    <property type="match status" value="1"/>
</dbReference>
<dbReference type="Proteomes" id="UP000676456">
    <property type="component" value="Unassembled WGS sequence"/>
</dbReference>
<evidence type="ECO:0000259" key="8">
    <source>
        <dbReference type="PROSITE" id="PS50111"/>
    </source>
</evidence>
<keyword evidence="3 7" id="KW-0472">Membrane</keyword>
<gene>
    <name evidence="10" type="ORF">KHA91_19365</name>
</gene>
<dbReference type="GO" id="GO:0005886">
    <property type="term" value="C:plasma membrane"/>
    <property type="evidence" value="ECO:0007669"/>
    <property type="project" value="UniProtKB-SubCell"/>
</dbReference>
<evidence type="ECO:0000256" key="5">
    <source>
        <dbReference type="ARBA" id="ARBA00029447"/>
    </source>
</evidence>
<dbReference type="GO" id="GO:0004888">
    <property type="term" value="F:transmembrane signaling receptor activity"/>
    <property type="evidence" value="ECO:0007669"/>
    <property type="project" value="InterPro"/>
</dbReference>
<feature type="transmembrane region" description="Helical" evidence="7">
    <location>
        <begin position="182"/>
        <end position="203"/>
    </location>
</feature>
<dbReference type="PROSITE" id="PS50111">
    <property type="entry name" value="CHEMOTAXIS_TRANSDUC_2"/>
    <property type="match status" value="1"/>
</dbReference>
<feature type="transmembrane region" description="Helical" evidence="7">
    <location>
        <begin position="12"/>
        <end position="34"/>
    </location>
</feature>
<accession>A0A942UY12</accession>
<proteinExistence type="inferred from homology"/>
<keyword evidence="11" id="KW-1185">Reference proteome</keyword>
<dbReference type="InterPro" id="IPR003660">
    <property type="entry name" value="HAMP_dom"/>
</dbReference>
<keyword evidence="4 6" id="KW-0807">Transducer</keyword>
<evidence type="ECO:0000256" key="7">
    <source>
        <dbReference type="SAM" id="Phobius"/>
    </source>
</evidence>
<dbReference type="RefSeq" id="WP_213099914.1">
    <property type="nucleotide sequence ID" value="NZ_JAGYPH010000005.1"/>
</dbReference>
<evidence type="ECO:0000313" key="11">
    <source>
        <dbReference type="Proteomes" id="UP000676456"/>
    </source>
</evidence>
<protein>
    <submittedName>
        <fullName evidence="10">Methyl-accepting chemotaxis protein</fullName>
    </submittedName>
</protein>
<feature type="domain" description="HAMP" evidence="9">
    <location>
        <begin position="205"/>
        <end position="258"/>
    </location>
</feature>
<dbReference type="Pfam" id="PF00015">
    <property type="entry name" value="MCPsignal"/>
    <property type="match status" value="1"/>
</dbReference>
<dbReference type="AlphaFoldDB" id="A0A942UY12"/>
<dbReference type="SMART" id="SM00304">
    <property type="entry name" value="HAMP"/>
    <property type="match status" value="1"/>
</dbReference>
<evidence type="ECO:0000256" key="2">
    <source>
        <dbReference type="ARBA" id="ARBA00022475"/>
    </source>
</evidence>
<dbReference type="CDD" id="cd11386">
    <property type="entry name" value="MCP_signal"/>
    <property type="match status" value="1"/>
</dbReference>
<evidence type="ECO:0000256" key="3">
    <source>
        <dbReference type="ARBA" id="ARBA00023136"/>
    </source>
</evidence>
<comment type="subcellular location">
    <subcellularLocation>
        <location evidence="1">Cell membrane</location>
    </subcellularLocation>
</comment>
<dbReference type="EMBL" id="JAGYPN010000005">
    <property type="protein sequence ID" value="MBS4224859.1"/>
    <property type="molecule type" value="Genomic_DNA"/>
</dbReference>
<evidence type="ECO:0000313" key="10">
    <source>
        <dbReference type="EMBL" id="MBS4224859.1"/>
    </source>
</evidence>
<dbReference type="InterPro" id="IPR004090">
    <property type="entry name" value="Chemotax_Me-accpt_rcpt"/>
</dbReference>
<keyword evidence="2" id="KW-1003">Cell membrane</keyword>
<name>A0A942UY12_9BACI</name>
<comment type="caution">
    <text evidence="10">The sequence shown here is derived from an EMBL/GenBank/DDBJ whole genome shotgun (WGS) entry which is preliminary data.</text>
</comment>
<keyword evidence="7" id="KW-0812">Transmembrane</keyword>
<keyword evidence="7" id="KW-1133">Transmembrane helix</keyword>
<dbReference type="PANTHER" id="PTHR32089">
    <property type="entry name" value="METHYL-ACCEPTING CHEMOTAXIS PROTEIN MCPB"/>
    <property type="match status" value="1"/>
</dbReference>
<evidence type="ECO:0000256" key="4">
    <source>
        <dbReference type="ARBA" id="ARBA00023224"/>
    </source>
</evidence>
<reference evidence="10 11" key="1">
    <citation type="submission" date="2021-05" db="EMBL/GenBank/DDBJ databases">
        <title>Novel Bacillus species.</title>
        <authorList>
            <person name="Liu G."/>
        </authorList>
    </citation>
    <scope>NUCLEOTIDE SEQUENCE [LARGE SCALE GENOMIC DNA]</scope>
    <source>
        <strain evidence="10 11">FJAT-49682</strain>
    </source>
</reference>
<dbReference type="SUPFAM" id="SSF58104">
    <property type="entry name" value="Methyl-accepting chemotaxis protein (MCP) signaling domain"/>
    <property type="match status" value="1"/>
</dbReference>
<dbReference type="Pfam" id="PF00672">
    <property type="entry name" value="HAMP"/>
    <property type="match status" value="1"/>
</dbReference>
<evidence type="ECO:0000256" key="1">
    <source>
        <dbReference type="ARBA" id="ARBA00004236"/>
    </source>
</evidence>
<dbReference type="InterPro" id="IPR004089">
    <property type="entry name" value="MCPsignal_dom"/>
</dbReference>
<organism evidence="10 11">
    <name type="scientific">Lederbergia citrea</name>
    <dbReference type="NCBI Taxonomy" id="2833581"/>
    <lineage>
        <taxon>Bacteria</taxon>
        <taxon>Bacillati</taxon>
        <taxon>Bacillota</taxon>
        <taxon>Bacilli</taxon>
        <taxon>Bacillales</taxon>
        <taxon>Bacillaceae</taxon>
        <taxon>Lederbergia</taxon>
    </lineage>
</organism>